<feature type="compositionally biased region" description="Basic and acidic residues" evidence="1">
    <location>
        <begin position="3163"/>
        <end position="3174"/>
    </location>
</feature>
<dbReference type="InterPro" id="IPR050865">
    <property type="entry name" value="BEACH_Domain"/>
</dbReference>
<organism evidence="3 4">
    <name type="scientific">Tritrichomonas musculus</name>
    <dbReference type="NCBI Taxonomy" id="1915356"/>
    <lineage>
        <taxon>Eukaryota</taxon>
        <taxon>Metamonada</taxon>
        <taxon>Parabasalia</taxon>
        <taxon>Tritrichomonadida</taxon>
        <taxon>Tritrichomonadidae</taxon>
        <taxon>Tritrichomonas</taxon>
    </lineage>
</organism>
<feature type="compositionally biased region" description="Low complexity" evidence="1">
    <location>
        <begin position="2937"/>
        <end position="2973"/>
    </location>
</feature>
<dbReference type="SUPFAM" id="SSF101908">
    <property type="entry name" value="Putative isomerase YbhE"/>
    <property type="match status" value="1"/>
</dbReference>
<dbReference type="PANTHER" id="PTHR13743">
    <property type="entry name" value="BEIGE/BEACH-RELATED"/>
    <property type="match status" value="1"/>
</dbReference>
<dbReference type="InterPro" id="IPR015943">
    <property type="entry name" value="WD40/YVTN_repeat-like_dom_sf"/>
</dbReference>
<dbReference type="Proteomes" id="UP001470230">
    <property type="component" value="Unassembled WGS sequence"/>
</dbReference>
<feature type="region of interest" description="Disordered" evidence="1">
    <location>
        <begin position="3010"/>
        <end position="3068"/>
    </location>
</feature>
<dbReference type="Pfam" id="PF02138">
    <property type="entry name" value="Beach"/>
    <property type="match status" value="1"/>
</dbReference>
<protein>
    <recommendedName>
        <fullName evidence="2">BEACH domain-containing protein</fullName>
    </recommendedName>
</protein>
<feature type="region of interest" description="Disordered" evidence="1">
    <location>
        <begin position="3153"/>
        <end position="3224"/>
    </location>
</feature>
<comment type="caution">
    <text evidence="3">The sequence shown here is derived from an EMBL/GenBank/DDBJ whole genome shotgun (WGS) entry which is preliminary data.</text>
</comment>
<dbReference type="Gene3D" id="1.10.1540.10">
    <property type="entry name" value="BEACH domain"/>
    <property type="match status" value="1"/>
</dbReference>
<dbReference type="SUPFAM" id="SSF81837">
    <property type="entry name" value="BEACH domain"/>
    <property type="match status" value="1"/>
</dbReference>
<dbReference type="Gene3D" id="2.130.10.10">
    <property type="entry name" value="YVTN repeat-like/Quinoprotein amine dehydrogenase"/>
    <property type="match status" value="1"/>
</dbReference>
<evidence type="ECO:0000259" key="2">
    <source>
        <dbReference type="PROSITE" id="PS50197"/>
    </source>
</evidence>
<feature type="region of interest" description="Disordered" evidence="1">
    <location>
        <begin position="2933"/>
        <end position="2987"/>
    </location>
</feature>
<feature type="compositionally biased region" description="Polar residues" evidence="1">
    <location>
        <begin position="3215"/>
        <end position="3224"/>
    </location>
</feature>
<feature type="region of interest" description="Disordered" evidence="1">
    <location>
        <begin position="2878"/>
        <end position="2918"/>
    </location>
</feature>
<dbReference type="CDD" id="cd06071">
    <property type="entry name" value="Beach"/>
    <property type="match status" value="1"/>
</dbReference>
<evidence type="ECO:0000256" key="1">
    <source>
        <dbReference type="SAM" id="MobiDB-lite"/>
    </source>
</evidence>
<dbReference type="InterPro" id="IPR036372">
    <property type="entry name" value="BEACH_dom_sf"/>
</dbReference>
<accession>A0ABR2JVG4</accession>
<feature type="compositionally biased region" description="Low complexity" evidence="1">
    <location>
        <begin position="2894"/>
        <end position="2911"/>
    </location>
</feature>
<proteinExistence type="predicted"/>
<dbReference type="PANTHER" id="PTHR13743:SF123">
    <property type="entry name" value="PROTEIN FAN"/>
    <property type="match status" value="1"/>
</dbReference>
<feature type="compositionally biased region" description="Low complexity" evidence="1">
    <location>
        <begin position="3035"/>
        <end position="3055"/>
    </location>
</feature>
<dbReference type="EMBL" id="JAPFFF010000009">
    <property type="protein sequence ID" value="KAK8882869.1"/>
    <property type="molecule type" value="Genomic_DNA"/>
</dbReference>
<dbReference type="InterPro" id="IPR000409">
    <property type="entry name" value="BEACH_dom"/>
</dbReference>
<name>A0ABR2JVG4_9EUKA</name>
<evidence type="ECO:0000313" key="4">
    <source>
        <dbReference type="Proteomes" id="UP001470230"/>
    </source>
</evidence>
<sequence>MNWIGKTLRSFNVSGSSAIRFLGDGAKNPEAKRFHEMVRDLDKKSGGNSIDQCIDYFIEHFGSYEISELDNLRLNRETTYLVLQFLPKFADVLNNHSNPNQKNTIDHGLLFLEKAIFIFIPEPKNVPELVQIIYQILNTNNEAILSRSMVFISKCLSIQILANLFYYQCDALTNLWLTSFVNNQVACQYYGPLFTATAEGIQFNTKNPDAYKQFFNQVNSSFREIKFVLSKPDSNKNKDEDSDEVKDTNITNIQNALNFVAVICTKVNSGNFFSEFFVVSKIYFYNLPSLSVFSTFLSCKTSDPNSPWEAINEICKSEFSSKEILESALEVIHAYLESPLISNFVFNTFIKRAKELSFESQQLLFDIVSRLPLSSKLDFFNFSTPPWDTGINSQLLCDNLVKKNIWGQYAIVMLSTLALKPEYNIFRDNLAKDKYISEIVIALIDMVSNEEEISTVLYNEFMKLAKEGLQAGAHVIEKIAYNQNVIIYLEQFLIALREKLVCDAVFDIYSKLARKNLFFVISFLENDGIPILFPMIESDSSLDFLAALSSNGPYDSIDNYISEHFNETNLSKLPQNKLMNLLMGMPQNSNSQGLLRIPSLLKFVNTEEISLSTQHDRFIFGTNAHKYGVDTRENLKKYSPTYMNPSNAKTLCNDPEMLLHITSPNYPHFSIFQCHKEAPHCTATLKLEVTTTFWIYVLSLSGKTVIMETPFGVISINHQDGKENSEKPKNNDNSNTTVLTDNLSNLKSIEISFFGLPPLKCDLKTWHMITLTATEWTFQQQQIVVYFNTTKIGEIDGAVGSTVTLGSENMNNAVYYLSSSFQTSDSAVTIVDVKQMYTSGPQVFCPTLIKMKPGFQFIPYKGIAKYFERLGGKEFIFIKMRKSNNFNDLIKLIQSSFNMLNLGLIKEKFFFYSLRYILYLKSDLISKNSKEEREKELLDSNDSLTKIWHPNFETIMYEILDFDIQKKWEYSSKIFCDFNLLSINDESFHFKILPEIFQHSIESNIESSSKLFHFLVDSYVIFNLIPEAEKNFLESINIYTKSNPNVLGLLLLTISAAAFIESNEGTMLSLVDDKMMKKQETLFQIVIDHMDLFTQSIKFEHALIYISTMRDELALDLLLMIAKITIINPTYFDIDVFKRYNPFLVVLSKYQKFWQTLLIFYTGQSADLIEDFADLGITRIEMTDLILDLLSHFIRFEISTRVENPYSFHVVKVVVKLLISSEVAFGDYIFQIQHLSSLGFDQETPTPMPFTFDPNNDFQTQATATSQQHQQQINNIQNENNSVPPKIIQKLTPSKCLFKGNEFNTLTRIQALDSSLYDETTLYLSKYNNSLSTMLNNIMNSVSSSDIDESMSAWKTLHYDRYPAPDNIDEYCKSEAVQIIANLVAIVFIQKANSSGISNKLLARLLINGCDVNQNVAQIMHRKIVYAIFAASKPLNEENYELFVKFVSNRVLEGWWWNDDLFLLFQASFIRKTKSTKQLVIACIFQSSNVESQIRIMKELCTTPEFIEYLQEPSLYCCYIQLLARYEIISNSLYPELRKELAEILISYINAKKSLNENNNENNNENENNEINNNENNDNSQSINNDPLNLLLQALINPANDYILEWFEKYRNEEPNQSLFVKFYNEMKKDAISSSKTFRDLRYDITVPPTYYSIMKYQATRLGSALYIRRAFRYQFFVRFNISNMEIESSVSSIFQKEVRLKFNENPSSKSMIVPAPQPFVVPQKFDPLCYDFPIPQAKFNSSKNKNNNDTVDLESIEKNVQPSGQKKDHCINGAFFPHSIHTRKYPTVLPELADVSQNAPKCYDGWKLPMFIESIPLDYQFSSFIGATSSLFDCSILMNPELLPGVAGFNNESFSIVLNAQLRNYTFLNNSKTTYEDSGFGFSLYSSTIPDLPMNFLSNLNSNSLSSSTITQMISSVVNNYTYRGNLFLRSTSEMLSHFAILENAAHGIYGPCKMFLHHPVISFKFNDVLIAIPRRFVYQNQEVDIYLVNGLHLTLIMKESDRKQLLLHIRQHQQSRTLSQIHLRSIQSSNSFLSPFGPYYAISLLAKSIEKVTKMWQSSEISTYDYLLYLNTAGGRSFNDLSQYPVFPWILGDFSSDKPILKRDLSKPMGTQTSAREVRFISTYNETEPHCHYRTHYSQPAAVLHYMLRVEPFTFYNLHLHSGLDHRDRQFSSVNDAWRSASEANLSDLKELIPEFYTMPMMFENPNNYDFQCRSDGTSLGTVVLPPWTNNSTSKFVWQMRNSLECPETSLKIGNWIDLIFGYKQRGQAAIDSINVFQPLAYDNAITTIINENSSKSNVSGGSGNDSSCANADITMNYALNTQPNASNFIENNISSDIASIDPSFSFTVDISSVKEYLSSIEQRRALTDAILQFGECPAQLFTTPHPECFRTPELRATIINTASMFTKLAPFGPNCTSIQFQKEKDFLIPHGLPKFEHYVGNGSLTLARVWDGYIEFGSASPIRIDSVDSCSSTCISSDRLILATASRNGVIVVYSCTNTKIDSNSNRLPLQTVNRLICPSYNIKTMAVTTQHAMLCAVSHKHIFLFDYTTGFLIKKLVIGSNFNNNKSSINEEEEDTGESFENQYENIISVIFDDISNFIVTISPSNITLYGLDLRLILRSEHNVDSGIPPFTCISISDFPFWSKMPLYVTGHKDGSVYAWMADVIEGGIFPLQIIDSKITNHFSITAVSLFMYDRCVLAIDEHGSSFLASVDPFKASQHVAQAQQQKEFLKEQLSSSSTLSSNSQIPLLANILPDTPSLPVSSTPLKHFTFSASNNNNNNDDDSIIESTKELFPSAKTASPVASSGFSPFSNSNNSSQQLMLSPLAFDFCRICCASIKGGIGSRCAFCGLCVCKQCIVSKRPMICSYCKSQFSGGNMTTSSGDSKEATSDEPSSTATAASSSSMPDADNSKAKSNKKGMFANAFSFMKDSKAKQQQKAEASQQQQQQQKQEALPSFLQLQQTSQQQQKQEALPTFPQQQQTSQQQQKQETLQLQQQQQQKQEVSQMQQQQQISSQQQPAFSPPLLQKEEGSSQQSSSSSQPSSSEQQKSSSNTQGNHADAYDDEFMPPFLNINQIRRFSMVKPSVHLNSPLSPPSQKKSVVNFDFVINSNSNDSSTEATHDEEHLSLVPLKEHHSQMMLTHTQMQMNMEQQENGDEDDDKKQRTNEDTPHFPKIPARGRSSNANEKNDDIGTVMLRYREEPKPKNIKRRYSFSTHRNNFS</sequence>
<keyword evidence="4" id="KW-1185">Reference proteome</keyword>
<reference evidence="3 4" key="1">
    <citation type="submission" date="2024-04" db="EMBL/GenBank/DDBJ databases">
        <title>Tritrichomonas musculus Genome.</title>
        <authorList>
            <person name="Alves-Ferreira E."/>
            <person name="Grigg M."/>
            <person name="Lorenzi H."/>
            <person name="Galac M."/>
        </authorList>
    </citation>
    <scope>NUCLEOTIDE SEQUENCE [LARGE SCALE GENOMIC DNA]</scope>
    <source>
        <strain evidence="3 4">EAF2021</strain>
    </source>
</reference>
<dbReference type="PROSITE" id="PS50197">
    <property type="entry name" value="BEACH"/>
    <property type="match status" value="1"/>
</dbReference>
<feature type="compositionally biased region" description="Low complexity" evidence="1">
    <location>
        <begin position="3010"/>
        <end position="3021"/>
    </location>
</feature>
<dbReference type="SMART" id="SM01026">
    <property type="entry name" value="Beach"/>
    <property type="match status" value="1"/>
</dbReference>
<gene>
    <name evidence="3" type="ORF">M9Y10_045513</name>
</gene>
<feature type="region of interest" description="Disordered" evidence="1">
    <location>
        <begin position="1556"/>
        <end position="1582"/>
    </location>
</feature>
<evidence type="ECO:0000313" key="3">
    <source>
        <dbReference type="EMBL" id="KAK8882869.1"/>
    </source>
</evidence>
<feature type="domain" description="BEACH" evidence="2">
    <location>
        <begin position="2043"/>
        <end position="2328"/>
    </location>
</feature>